<dbReference type="GO" id="GO:0003700">
    <property type="term" value="F:DNA-binding transcription factor activity"/>
    <property type="evidence" value="ECO:0007669"/>
    <property type="project" value="TreeGrafter"/>
</dbReference>
<name>A0AB39U817_9BIFI</name>
<dbReference type="PROSITE" id="PS50977">
    <property type="entry name" value="HTH_TETR_2"/>
    <property type="match status" value="1"/>
</dbReference>
<gene>
    <name evidence="6" type="ORF">QN215_03310</name>
</gene>
<dbReference type="GO" id="GO:0000976">
    <property type="term" value="F:transcription cis-regulatory region binding"/>
    <property type="evidence" value="ECO:0007669"/>
    <property type="project" value="TreeGrafter"/>
</dbReference>
<evidence type="ECO:0000256" key="1">
    <source>
        <dbReference type="ARBA" id="ARBA00023015"/>
    </source>
</evidence>
<keyword evidence="3" id="KW-0804">Transcription</keyword>
<proteinExistence type="predicted"/>
<protein>
    <submittedName>
        <fullName evidence="6">TetR/AcrR family transcriptional regulator</fullName>
    </submittedName>
</protein>
<dbReference type="InterPro" id="IPR050109">
    <property type="entry name" value="HTH-type_TetR-like_transc_reg"/>
</dbReference>
<feature type="domain" description="HTH tetR-type" evidence="5">
    <location>
        <begin position="9"/>
        <end position="69"/>
    </location>
</feature>
<dbReference type="Pfam" id="PF16859">
    <property type="entry name" value="TetR_C_11"/>
    <property type="match status" value="1"/>
</dbReference>
<dbReference type="PANTHER" id="PTHR30055">
    <property type="entry name" value="HTH-TYPE TRANSCRIPTIONAL REGULATOR RUTR"/>
    <property type="match status" value="1"/>
</dbReference>
<keyword evidence="2 4" id="KW-0238">DNA-binding</keyword>
<dbReference type="SUPFAM" id="SSF46689">
    <property type="entry name" value="Homeodomain-like"/>
    <property type="match status" value="1"/>
</dbReference>
<keyword evidence="1" id="KW-0805">Transcription regulation</keyword>
<evidence type="ECO:0000256" key="4">
    <source>
        <dbReference type="PROSITE-ProRule" id="PRU00335"/>
    </source>
</evidence>
<evidence type="ECO:0000256" key="2">
    <source>
        <dbReference type="ARBA" id="ARBA00023125"/>
    </source>
</evidence>
<dbReference type="InterPro" id="IPR001647">
    <property type="entry name" value="HTH_TetR"/>
</dbReference>
<evidence type="ECO:0000313" key="6">
    <source>
        <dbReference type="EMBL" id="XDS45160.1"/>
    </source>
</evidence>
<reference evidence="6" key="1">
    <citation type="submission" date="2023-07" db="EMBL/GenBank/DDBJ databases">
        <title>Bifidobacterium aquikefiriaerophilum sp. nov. and Bifidobacterium eccum sp. nov., isolated from water kefir.</title>
        <authorList>
            <person name="Breselge S."/>
            <person name="Bellassi P."/>
            <person name="Barcenilla C."/>
            <person name="Alvarez-Ordonez A."/>
            <person name="Morelli L."/>
            <person name="Cotter P.D."/>
        </authorList>
    </citation>
    <scope>NUCLEOTIDE SEQUENCE</scope>
    <source>
        <strain evidence="6">WK041_4_12</strain>
    </source>
</reference>
<dbReference type="AlphaFoldDB" id="A0AB39U817"/>
<dbReference type="PANTHER" id="PTHR30055:SF148">
    <property type="entry name" value="TETR-FAMILY TRANSCRIPTIONAL REGULATOR"/>
    <property type="match status" value="1"/>
</dbReference>
<dbReference type="InterPro" id="IPR036271">
    <property type="entry name" value="Tet_transcr_reg_TetR-rel_C_sf"/>
</dbReference>
<dbReference type="Gene3D" id="1.10.10.60">
    <property type="entry name" value="Homeodomain-like"/>
    <property type="match status" value="1"/>
</dbReference>
<accession>A0AB39U817</accession>
<feature type="DNA-binding region" description="H-T-H motif" evidence="4">
    <location>
        <begin position="32"/>
        <end position="51"/>
    </location>
</feature>
<dbReference type="RefSeq" id="WP_369344697.1">
    <property type="nucleotide sequence ID" value="NZ_CP129674.1"/>
</dbReference>
<evidence type="ECO:0000259" key="5">
    <source>
        <dbReference type="PROSITE" id="PS50977"/>
    </source>
</evidence>
<organism evidence="6">
    <name type="scientific">Bifidobacterium aquikefiricola</name>
    <dbReference type="NCBI Taxonomy" id="3059038"/>
    <lineage>
        <taxon>Bacteria</taxon>
        <taxon>Bacillati</taxon>
        <taxon>Actinomycetota</taxon>
        <taxon>Actinomycetes</taxon>
        <taxon>Bifidobacteriales</taxon>
        <taxon>Bifidobacteriaceae</taxon>
        <taxon>Bifidobacterium</taxon>
    </lineage>
</organism>
<dbReference type="KEGG" id="baqk:QN215_03310"/>
<evidence type="ECO:0000256" key="3">
    <source>
        <dbReference type="ARBA" id="ARBA00023163"/>
    </source>
</evidence>
<dbReference type="Gene3D" id="1.10.357.10">
    <property type="entry name" value="Tetracycline Repressor, domain 2"/>
    <property type="match status" value="1"/>
</dbReference>
<dbReference type="Pfam" id="PF00440">
    <property type="entry name" value="TetR_N"/>
    <property type="match status" value="1"/>
</dbReference>
<dbReference type="InterPro" id="IPR009057">
    <property type="entry name" value="Homeodomain-like_sf"/>
</dbReference>
<dbReference type="EMBL" id="CP129674">
    <property type="protein sequence ID" value="XDS45160.1"/>
    <property type="molecule type" value="Genomic_DNA"/>
</dbReference>
<dbReference type="SUPFAM" id="SSF48498">
    <property type="entry name" value="Tetracyclin repressor-like, C-terminal domain"/>
    <property type="match status" value="1"/>
</dbReference>
<sequence length="192" mass="22164">MVQTRRRGAELEEAILLACWNQLLKNGYQDLTVEAVAEEAQTGKAAIYRRWKTKEGLVLATLRCRSERVRMTIPETGSLRGDVLEMLRNMNHRYAKLLPALFSVLLASYFDPSRLTPSQVHAYILGNRPMIMRAIITHAMERGEIHAMPPQRIIELPYTLIRHEFLMNLSQIDDDVIVDLIDTVFMPLIRNY</sequence>
<dbReference type="InterPro" id="IPR011075">
    <property type="entry name" value="TetR_C"/>
</dbReference>